<reference evidence="3" key="1">
    <citation type="journal article" date="2019" name="Plant Biotechnol. J.">
        <title>Genome sequencing of the Australian wild diploid species Gossypium australe highlights disease resistance and delayed gland morphogenesis.</title>
        <authorList>
            <person name="Cai Y."/>
            <person name="Cai X."/>
            <person name="Wang Q."/>
            <person name="Wang P."/>
            <person name="Zhang Y."/>
            <person name="Cai C."/>
            <person name="Xu Y."/>
            <person name="Wang K."/>
            <person name="Zhou Z."/>
            <person name="Wang C."/>
            <person name="Geng S."/>
            <person name="Li B."/>
            <person name="Dong Q."/>
            <person name="Hou Y."/>
            <person name="Wang H."/>
            <person name="Ai P."/>
            <person name="Liu Z."/>
            <person name="Yi F."/>
            <person name="Sun M."/>
            <person name="An G."/>
            <person name="Cheng J."/>
            <person name="Zhang Y."/>
            <person name="Shi Q."/>
            <person name="Xie Y."/>
            <person name="Shi X."/>
            <person name="Chang Y."/>
            <person name="Huang F."/>
            <person name="Chen Y."/>
            <person name="Hong S."/>
            <person name="Mi L."/>
            <person name="Sun Q."/>
            <person name="Zhang L."/>
            <person name="Zhou B."/>
            <person name="Peng R."/>
            <person name="Zhang X."/>
            <person name="Liu F."/>
        </authorList>
    </citation>
    <scope>NUCLEOTIDE SEQUENCE [LARGE SCALE GENOMIC DNA]</scope>
    <source>
        <strain evidence="3">cv. PA1801</strain>
    </source>
</reference>
<sequence>MATQRKKSKNISRLEDGDGQERGKSDNCSLLSGILIYVTDGMNDYLNLRFIEENIEVTVQSLHPTKAPGDDGMPPMFYQQFWHIISKDVYK</sequence>
<feature type="compositionally biased region" description="Basic residues" evidence="1">
    <location>
        <begin position="1"/>
        <end position="10"/>
    </location>
</feature>
<keyword evidence="2" id="KW-0548">Nucleotidyltransferase</keyword>
<evidence type="ECO:0000313" key="3">
    <source>
        <dbReference type="Proteomes" id="UP000325315"/>
    </source>
</evidence>
<organism evidence="2 3">
    <name type="scientific">Gossypium australe</name>
    <dbReference type="NCBI Taxonomy" id="47621"/>
    <lineage>
        <taxon>Eukaryota</taxon>
        <taxon>Viridiplantae</taxon>
        <taxon>Streptophyta</taxon>
        <taxon>Embryophyta</taxon>
        <taxon>Tracheophyta</taxon>
        <taxon>Spermatophyta</taxon>
        <taxon>Magnoliopsida</taxon>
        <taxon>eudicotyledons</taxon>
        <taxon>Gunneridae</taxon>
        <taxon>Pentapetalae</taxon>
        <taxon>rosids</taxon>
        <taxon>malvids</taxon>
        <taxon>Malvales</taxon>
        <taxon>Malvaceae</taxon>
        <taxon>Malvoideae</taxon>
        <taxon>Gossypium</taxon>
    </lineage>
</organism>
<dbReference type="GO" id="GO:0003964">
    <property type="term" value="F:RNA-directed DNA polymerase activity"/>
    <property type="evidence" value="ECO:0007669"/>
    <property type="project" value="UniProtKB-KW"/>
</dbReference>
<dbReference type="EMBL" id="SMMG02000004">
    <property type="protein sequence ID" value="KAA3477689.1"/>
    <property type="molecule type" value="Genomic_DNA"/>
</dbReference>
<feature type="compositionally biased region" description="Basic and acidic residues" evidence="1">
    <location>
        <begin position="12"/>
        <end position="25"/>
    </location>
</feature>
<feature type="region of interest" description="Disordered" evidence="1">
    <location>
        <begin position="1"/>
        <end position="26"/>
    </location>
</feature>
<evidence type="ECO:0000313" key="2">
    <source>
        <dbReference type="EMBL" id="KAA3477689.1"/>
    </source>
</evidence>
<dbReference type="AlphaFoldDB" id="A0A5B6W783"/>
<protein>
    <submittedName>
        <fullName evidence="2">Reverse transcriptase</fullName>
    </submittedName>
</protein>
<dbReference type="Proteomes" id="UP000325315">
    <property type="component" value="Unassembled WGS sequence"/>
</dbReference>
<proteinExistence type="predicted"/>
<name>A0A5B6W783_9ROSI</name>
<keyword evidence="2" id="KW-0695">RNA-directed DNA polymerase</keyword>
<gene>
    <name evidence="2" type="ORF">EPI10_011562</name>
</gene>
<evidence type="ECO:0000256" key="1">
    <source>
        <dbReference type="SAM" id="MobiDB-lite"/>
    </source>
</evidence>
<dbReference type="OrthoDB" id="1938551at2759"/>
<keyword evidence="3" id="KW-1185">Reference proteome</keyword>
<keyword evidence="2" id="KW-0808">Transferase</keyword>
<accession>A0A5B6W783</accession>
<comment type="caution">
    <text evidence="2">The sequence shown here is derived from an EMBL/GenBank/DDBJ whole genome shotgun (WGS) entry which is preliminary data.</text>
</comment>